<dbReference type="Gene3D" id="2.120.10.80">
    <property type="entry name" value="Kelch-type beta propeller"/>
    <property type="match status" value="1"/>
</dbReference>
<proteinExistence type="predicted"/>
<feature type="region of interest" description="Disordered" evidence="1">
    <location>
        <begin position="1"/>
        <end position="27"/>
    </location>
</feature>
<evidence type="ECO:0000256" key="1">
    <source>
        <dbReference type="SAM" id="MobiDB-lite"/>
    </source>
</evidence>
<dbReference type="PANTHER" id="PTHR46063">
    <property type="entry name" value="KELCH DOMAIN-CONTAINING PROTEIN"/>
    <property type="match status" value="1"/>
</dbReference>
<dbReference type="Proteomes" id="UP000678499">
    <property type="component" value="Unassembled WGS sequence"/>
</dbReference>
<dbReference type="Pfam" id="PF24681">
    <property type="entry name" value="Kelch_KLHDC2_KLHL20_DRC7"/>
    <property type="match status" value="1"/>
</dbReference>
<gene>
    <name evidence="2" type="ORF">NMOB1V02_LOCUS7263</name>
</gene>
<feature type="compositionally biased region" description="Basic residues" evidence="1">
    <location>
        <begin position="1"/>
        <end position="13"/>
    </location>
</feature>
<name>A0A7R9BSW5_9CRUS</name>
<reference evidence="2" key="1">
    <citation type="submission" date="2020-11" db="EMBL/GenBank/DDBJ databases">
        <authorList>
            <person name="Tran Van P."/>
        </authorList>
    </citation>
    <scope>NUCLEOTIDE SEQUENCE</scope>
</reference>
<dbReference type="PANTHER" id="PTHR46063:SF1">
    <property type="entry name" value="KELCH DOMAIN-CONTAINING PROTEIN 4"/>
    <property type="match status" value="1"/>
</dbReference>
<evidence type="ECO:0008006" key="4">
    <source>
        <dbReference type="Google" id="ProtNLM"/>
    </source>
</evidence>
<sequence>MGGKKKAEKKKKGLGAEKTAQKTEKKLSAKMRKELALQGEEDIETLVARFSAEDAKKSCKTITEIPLTDRPSKRSNFSLVAHPNKDQLLMFGGECIVNKSTTVYSDFLCFDIKKQKWTQWECSGGPPPRAAHQAVTIAGDGGQMWMFGGEFVTPSESQFYHYRDLWVFHFKDRRWEKIEVKGGPSGRSGHRMVVLYTPNLPPRVAIFGGFHDSLRGDCRYYNDFYIFDLSERLWRKLEITGTPPAPRSGHLMAALNDGRIYIHGGFSKVKAPSKKKGFDDETGVVHADSFFLTPDKRDTTGTKFKWIQAKTTGSVPSKRCSSTLVAWTESGKNSALVFGGVHDDEEQEVLSDSSDEEEEVSTVQRFQVSKARSNFLREELFRASAVCGCKLYDGSGG</sequence>
<dbReference type="SUPFAM" id="SSF117281">
    <property type="entry name" value="Kelch motif"/>
    <property type="match status" value="1"/>
</dbReference>
<dbReference type="InterPro" id="IPR015915">
    <property type="entry name" value="Kelch-typ_b-propeller"/>
</dbReference>
<evidence type="ECO:0000313" key="3">
    <source>
        <dbReference type="Proteomes" id="UP000678499"/>
    </source>
</evidence>
<organism evidence="2">
    <name type="scientific">Notodromas monacha</name>
    <dbReference type="NCBI Taxonomy" id="399045"/>
    <lineage>
        <taxon>Eukaryota</taxon>
        <taxon>Metazoa</taxon>
        <taxon>Ecdysozoa</taxon>
        <taxon>Arthropoda</taxon>
        <taxon>Crustacea</taxon>
        <taxon>Oligostraca</taxon>
        <taxon>Ostracoda</taxon>
        <taxon>Podocopa</taxon>
        <taxon>Podocopida</taxon>
        <taxon>Cypridocopina</taxon>
        <taxon>Cypridoidea</taxon>
        <taxon>Cyprididae</taxon>
        <taxon>Notodromas</taxon>
    </lineage>
</organism>
<keyword evidence="3" id="KW-1185">Reference proteome</keyword>
<protein>
    <recommendedName>
        <fullName evidence="4">Kelch repeat-containing protein</fullName>
    </recommendedName>
</protein>
<dbReference type="OrthoDB" id="4447at2759"/>
<dbReference type="EMBL" id="OA883737">
    <property type="protein sequence ID" value="CAD7279594.1"/>
    <property type="molecule type" value="Genomic_DNA"/>
</dbReference>
<dbReference type="EMBL" id="CAJPEX010001700">
    <property type="protein sequence ID" value="CAG0919746.1"/>
    <property type="molecule type" value="Genomic_DNA"/>
</dbReference>
<dbReference type="AlphaFoldDB" id="A0A7R9BSW5"/>
<evidence type="ECO:0000313" key="2">
    <source>
        <dbReference type="EMBL" id="CAD7279594.1"/>
    </source>
</evidence>
<dbReference type="InterPro" id="IPR052588">
    <property type="entry name" value="Kelch_domain_protein"/>
</dbReference>
<accession>A0A7R9BSW5</accession>